<dbReference type="Proteomes" id="UP000217211">
    <property type="component" value="Chromosome"/>
</dbReference>
<evidence type="ECO:0000313" key="2">
    <source>
        <dbReference type="EMBL" id="ASY63948.1"/>
    </source>
</evidence>
<protein>
    <submittedName>
        <fullName evidence="2">Uncharacterized protein</fullName>
    </submittedName>
</protein>
<evidence type="ECO:0000256" key="1">
    <source>
        <dbReference type="SAM" id="MobiDB-lite"/>
    </source>
</evidence>
<evidence type="ECO:0000313" key="3">
    <source>
        <dbReference type="Proteomes" id="UP000217211"/>
    </source>
</evidence>
<feature type="region of interest" description="Disordered" evidence="1">
    <location>
        <begin position="28"/>
        <end position="50"/>
    </location>
</feature>
<sequence>MADDALFQSGMGSVDAPRTEERFLTRAHAARPGKSCRTLPSRRAAATIPT</sequence>
<proteinExistence type="predicted"/>
<gene>
    <name evidence="2" type="ORF">SJ05684_c25090</name>
</gene>
<reference evidence="2 3" key="1">
    <citation type="submission" date="2017-08" db="EMBL/GenBank/DDBJ databases">
        <title>Multipartite genome sequences of Sinorhizobium species nodulating soybeans.</title>
        <authorList>
            <person name="Tian C.F."/>
        </authorList>
    </citation>
    <scope>NUCLEOTIDE SEQUENCE [LARGE SCALE GENOMIC DNA]</scope>
    <source>
        <strain evidence="2 3">CCBAU 05684</strain>
    </source>
</reference>
<accession>A0A249PDF7</accession>
<dbReference type="EMBL" id="CP023067">
    <property type="protein sequence ID" value="ASY63948.1"/>
    <property type="molecule type" value="Genomic_DNA"/>
</dbReference>
<dbReference type="KEGG" id="esj:SJ05684_c25090"/>
<keyword evidence="3" id="KW-1185">Reference proteome</keyword>
<dbReference type="AlphaFoldDB" id="A0A249PDF7"/>
<name>A0A249PDF7_9HYPH</name>
<organism evidence="2 3">
    <name type="scientific">Sinorhizobium sojae CCBAU 05684</name>
    <dbReference type="NCBI Taxonomy" id="716928"/>
    <lineage>
        <taxon>Bacteria</taxon>
        <taxon>Pseudomonadati</taxon>
        <taxon>Pseudomonadota</taxon>
        <taxon>Alphaproteobacteria</taxon>
        <taxon>Hyphomicrobiales</taxon>
        <taxon>Rhizobiaceae</taxon>
        <taxon>Sinorhizobium/Ensifer group</taxon>
        <taxon>Sinorhizobium</taxon>
    </lineage>
</organism>